<feature type="domain" description="ABC transmembrane type-1" evidence="8">
    <location>
        <begin position="71"/>
        <end position="260"/>
    </location>
</feature>
<dbReference type="Pfam" id="PF00528">
    <property type="entry name" value="BPD_transp_1"/>
    <property type="match status" value="1"/>
</dbReference>
<keyword evidence="6 7" id="KW-0472">Membrane</keyword>
<evidence type="ECO:0000256" key="3">
    <source>
        <dbReference type="ARBA" id="ARBA00022475"/>
    </source>
</evidence>
<dbReference type="RefSeq" id="WP_076321887.1">
    <property type="nucleotide sequence ID" value="NZ_JBCMZZ010000009.1"/>
</dbReference>
<protein>
    <submittedName>
        <fullName evidence="9">ABC transporter permease</fullName>
    </submittedName>
</protein>
<keyword evidence="2 7" id="KW-0813">Transport</keyword>
<evidence type="ECO:0000256" key="7">
    <source>
        <dbReference type="RuleBase" id="RU363032"/>
    </source>
</evidence>
<feature type="transmembrane region" description="Helical" evidence="7">
    <location>
        <begin position="181"/>
        <end position="205"/>
    </location>
</feature>
<dbReference type="STRING" id="1401.BK123_08255"/>
<evidence type="ECO:0000313" key="10">
    <source>
        <dbReference type="Proteomes" id="UP000187074"/>
    </source>
</evidence>
<comment type="subcellular location">
    <subcellularLocation>
        <location evidence="1 7">Cell membrane</location>
        <topology evidence="1 7">Multi-pass membrane protein</topology>
    </subcellularLocation>
</comment>
<comment type="caution">
    <text evidence="9">The sequence shown here is derived from an EMBL/GenBank/DDBJ whole genome shotgun (WGS) entry which is preliminary data.</text>
</comment>
<dbReference type="InterPro" id="IPR000515">
    <property type="entry name" value="MetI-like"/>
</dbReference>
<sequence length="274" mass="30830">MKTFNGLQKTLMTLLTGLVTIMALFPLLWVILAGFKDKAEVLATPFRFFPKKWMVQNYMDILGDSAFIQTMLVTFGGAVLFASLSLAVNATAAYVFSRLEFRFKTFLWVYVIITMFIPGMAILLTSFIVVNEMGMLDTLAVLVLPGIASAGHMFFIRQFYLNIPMALEEAALIDGAGRIKIFTHIFIPMSFPVFVIVGIGSYLAYWNSFVWPTMTITNPELFQIMQYLYTFRSERATEMGMLMAGSALSCLPTIILFLFFQKHIISGIKISGLK</sequence>
<evidence type="ECO:0000256" key="2">
    <source>
        <dbReference type="ARBA" id="ARBA00022448"/>
    </source>
</evidence>
<keyword evidence="4 7" id="KW-0812">Transmembrane</keyword>
<organism evidence="9 10">
    <name type="scientific">Paenibacillus lautus</name>
    <name type="common">Bacillus lautus</name>
    <dbReference type="NCBI Taxonomy" id="1401"/>
    <lineage>
        <taxon>Bacteria</taxon>
        <taxon>Bacillati</taxon>
        <taxon>Bacillota</taxon>
        <taxon>Bacilli</taxon>
        <taxon>Bacillales</taxon>
        <taxon>Paenibacillaceae</taxon>
        <taxon>Paenibacillus</taxon>
    </lineage>
</organism>
<dbReference type="SUPFAM" id="SSF161098">
    <property type="entry name" value="MetI-like"/>
    <property type="match status" value="1"/>
</dbReference>
<feature type="transmembrane region" description="Helical" evidence="7">
    <location>
        <begin position="107"/>
        <end position="130"/>
    </location>
</feature>
<comment type="similarity">
    <text evidence="7">Belongs to the binding-protein-dependent transport system permease family.</text>
</comment>
<dbReference type="GO" id="GO:0005886">
    <property type="term" value="C:plasma membrane"/>
    <property type="evidence" value="ECO:0007669"/>
    <property type="project" value="UniProtKB-SubCell"/>
</dbReference>
<gene>
    <name evidence="9" type="ORF">BK123_08255</name>
</gene>
<dbReference type="PROSITE" id="PS50928">
    <property type="entry name" value="ABC_TM1"/>
    <property type="match status" value="1"/>
</dbReference>
<accession>A0A1R1B6E2</accession>
<dbReference type="PANTHER" id="PTHR43744:SF12">
    <property type="entry name" value="ABC TRANSPORTER PERMEASE PROTEIN MG189-RELATED"/>
    <property type="match status" value="1"/>
</dbReference>
<evidence type="ECO:0000256" key="4">
    <source>
        <dbReference type="ARBA" id="ARBA00022692"/>
    </source>
</evidence>
<feature type="transmembrane region" description="Helical" evidence="7">
    <location>
        <begin position="66"/>
        <end position="95"/>
    </location>
</feature>
<keyword evidence="3" id="KW-1003">Cell membrane</keyword>
<name>A0A1R1B6E2_PAELA</name>
<keyword evidence="5 7" id="KW-1133">Transmembrane helix</keyword>
<feature type="transmembrane region" description="Helical" evidence="7">
    <location>
        <begin position="142"/>
        <end position="160"/>
    </location>
</feature>
<dbReference type="Proteomes" id="UP000187074">
    <property type="component" value="Unassembled WGS sequence"/>
</dbReference>
<dbReference type="PANTHER" id="PTHR43744">
    <property type="entry name" value="ABC TRANSPORTER PERMEASE PROTEIN MG189-RELATED-RELATED"/>
    <property type="match status" value="1"/>
</dbReference>
<evidence type="ECO:0000259" key="8">
    <source>
        <dbReference type="PROSITE" id="PS50928"/>
    </source>
</evidence>
<evidence type="ECO:0000313" key="9">
    <source>
        <dbReference type="EMBL" id="OME95069.1"/>
    </source>
</evidence>
<proteinExistence type="inferred from homology"/>
<reference evidence="9 10" key="1">
    <citation type="submission" date="2016-11" db="EMBL/GenBank/DDBJ databases">
        <title>Paenibacillus species isolates.</title>
        <authorList>
            <person name="Beno S.M."/>
        </authorList>
    </citation>
    <scope>NUCLEOTIDE SEQUENCE [LARGE SCALE GENOMIC DNA]</scope>
    <source>
        <strain evidence="9 10">FSL F4-0100</strain>
    </source>
</reference>
<feature type="transmembrane region" description="Helical" evidence="7">
    <location>
        <begin position="12"/>
        <end position="35"/>
    </location>
</feature>
<evidence type="ECO:0000256" key="6">
    <source>
        <dbReference type="ARBA" id="ARBA00023136"/>
    </source>
</evidence>
<feature type="transmembrane region" description="Helical" evidence="7">
    <location>
        <begin position="239"/>
        <end position="260"/>
    </location>
</feature>
<evidence type="ECO:0000256" key="1">
    <source>
        <dbReference type="ARBA" id="ARBA00004651"/>
    </source>
</evidence>
<dbReference type="EMBL" id="MRTF01000002">
    <property type="protein sequence ID" value="OME95069.1"/>
    <property type="molecule type" value="Genomic_DNA"/>
</dbReference>
<dbReference type="AlphaFoldDB" id="A0A1R1B6E2"/>
<dbReference type="CDD" id="cd06261">
    <property type="entry name" value="TM_PBP2"/>
    <property type="match status" value="1"/>
</dbReference>
<dbReference type="InterPro" id="IPR035906">
    <property type="entry name" value="MetI-like_sf"/>
</dbReference>
<dbReference type="OrthoDB" id="9771544at2"/>
<evidence type="ECO:0000256" key="5">
    <source>
        <dbReference type="ARBA" id="ARBA00022989"/>
    </source>
</evidence>
<dbReference type="Gene3D" id="1.10.3720.10">
    <property type="entry name" value="MetI-like"/>
    <property type="match status" value="1"/>
</dbReference>
<dbReference type="GO" id="GO:0055085">
    <property type="term" value="P:transmembrane transport"/>
    <property type="evidence" value="ECO:0007669"/>
    <property type="project" value="InterPro"/>
</dbReference>